<dbReference type="PROSITE" id="PS01081">
    <property type="entry name" value="HTH_TETR_1"/>
    <property type="match status" value="1"/>
</dbReference>
<evidence type="ECO:0000256" key="4">
    <source>
        <dbReference type="PROSITE-ProRule" id="PRU00335"/>
    </source>
</evidence>
<dbReference type="PANTHER" id="PTHR30055">
    <property type="entry name" value="HTH-TYPE TRANSCRIPTIONAL REGULATOR RUTR"/>
    <property type="match status" value="1"/>
</dbReference>
<evidence type="ECO:0000256" key="1">
    <source>
        <dbReference type="ARBA" id="ARBA00023015"/>
    </source>
</evidence>
<accession>A0A3N0E0Z2</accession>
<dbReference type="AlphaFoldDB" id="A0A3N0E0Z2"/>
<dbReference type="Pfam" id="PF00440">
    <property type="entry name" value="TetR_N"/>
    <property type="match status" value="1"/>
</dbReference>
<dbReference type="InterPro" id="IPR023772">
    <property type="entry name" value="DNA-bd_HTH_TetR-type_CS"/>
</dbReference>
<protein>
    <submittedName>
        <fullName evidence="7">TetR/AcrR family transcriptional regulator</fullName>
    </submittedName>
</protein>
<gene>
    <name evidence="7" type="ORF">EFL95_00100</name>
</gene>
<dbReference type="OrthoDB" id="3819648at2"/>
<name>A0A3N0E0Z2_9ACTN</name>
<dbReference type="PANTHER" id="PTHR30055:SF234">
    <property type="entry name" value="HTH-TYPE TRANSCRIPTIONAL REGULATOR BETI"/>
    <property type="match status" value="1"/>
</dbReference>
<evidence type="ECO:0000259" key="6">
    <source>
        <dbReference type="PROSITE" id="PS50977"/>
    </source>
</evidence>
<feature type="region of interest" description="Disordered" evidence="5">
    <location>
        <begin position="1"/>
        <end position="54"/>
    </location>
</feature>
<evidence type="ECO:0000256" key="5">
    <source>
        <dbReference type="SAM" id="MobiDB-lite"/>
    </source>
</evidence>
<dbReference type="GO" id="GO:0003700">
    <property type="term" value="F:DNA-binding transcription factor activity"/>
    <property type="evidence" value="ECO:0007669"/>
    <property type="project" value="TreeGrafter"/>
</dbReference>
<evidence type="ECO:0000313" key="8">
    <source>
        <dbReference type="Proteomes" id="UP000277094"/>
    </source>
</evidence>
<comment type="caution">
    <text evidence="7">The sequence shown here is derived from an EMBL/GenBank/DDBJ whole genome shotgun (WGS) entry which is preliminary data.</text>
</comment>
<evidence type="ECO:0000256" key="3">
    <source>
        <dbReference type="ARBA" id="ARBA00023163"/>
    </source>
</evidence>
<dbReference type="InterPro" id="IPR050109">
    <property type="entry name" value="HTH-type_TetR-like_transc_reg"/>
</dbReference>
<keyword evidence="8" id="KW-1185">Reference proteome</keyword>
<dbReference type="PRINTS" id="PR00455">
    <property type="entry name" value="HTHTETR"/>
</dbReference>
<proteinExistence type="predicted"/>
<keyword evidence="2 4" id="KW-0238">DNA-binding</keyword>
<dbReference type="GO" id="GO:0000976">
    <property type="term" value="F:transcription cis-regulatory region binding"/>
    <property type="evidence" value="ECO:0007669"/>
    <property type="project" value="TreeGrafter"/>
</dbReference>
<feature type="domain" description="HTH tetR-type" evidence="6">
    <location>
        <begin position="57"/>
        <end position="117"/>
    </location>
</feature>
<feature type="DNA-binding region" description="H-T-H motif" evidence="4">
    <location>
        <begin position="80"/>
        <end position="99"/>
    </location>
</feature>
<dbReference type="Gene3D" id="1.10.357.10">
    <property type="entry name" value="Tetracycline Repressor, domain 2"/>
    <property type="match status" value="1"/>
</dbReference>
<evidence type="ECO:0000256" key="2">
    <source>
        <dbReference type="ARBA" id="ARBA00023125"/>
    </source>
</evidence>
<dbReference type="SUPFAM" id="SSF46689">
    <property type="entry name" value="Homeodomain-like"/>
    <property type="match status" value="1"/>
</dbReference>
<evidence type="ECO:0000313" key="7">
    <source>
        <dbReference type="EMBL" id="RNL81446.1"/>
    </source>
</evidence>
<organism evidence="7 8">
    <name type="scientific">Nocardioides marmorisolisilvae</name>
    <dbReference type="NCBI Taxonomy" id="1542737"/>
    <lineage>
        <taxon>Bacteria</taxon>
        <taxon>Bacillati</taxon>
        <taxon>Actinomycetota</taxon>
        <taxon>Actinomycetes</taxon>
        <taxon>Propionibacteriales</taxon>
        <taxon>Nocardioidaceae</taxon>
        <taxon>Nocardioides</taxon>
    </lineage>
</organism>
<sequence>MLLGERHGGNLLLTPGAGKGPDTNSGAPRWCRRPSGRPPRVRAVSETGRRRGPRSDVDVPVVLLDTAEELFGTAGVDNVSMRSVAREAGVAPAAVTHHFPSKRALVEAVVHRRGGRVGDAVRGRLAALAERENLVTRDLVESVLLPFVEEINTDPTDGISWLKIVITLALNGDDIIATEIVGDDGDIAELFINAASKVPGLYPGVGELRAPIAMFSMLTALATADLGGYGRPVGPKGLDPEFVEQLTVFTASGLGA</sequence>
<dbReference type="EMBL" id="RJSG01000001">
    <property type="protein sequence ID" value="RNL81446.1"/>
    <property type="molecule type" value="Genomic_DNA"/>
</dbReference>
<dbReference type="PROSITE" id="PS50977">
    <property type="entry name" value="HTH_TETR_2"/>
    <property type="match status" value="1"/>
</dbReference>
<dbReference type="InterPro" id="IPR009057">
    <property type="entry name" value="Homeodomain-like_sf"/>
</dbReference>
<keyword evidence="1" id="KW-0805">Transcription regulation</keyword>
<keyword evidence="3" id="KW-0804">Transcription</keyword>
<dbReference type="InterPro" id="IPR001647">
    <property type="entry name" value="HTH_TetR"/>
</dbReference>
<reference evidence="7 8" key="1">
    <citation type="submission" date="2018-11" db="EMBL/GenBank/DDBJ databases">
        <authorList>
            <person name="Li F."/>
        </authorList>
    </citation>
    <scope>NUCLEOTIDE SEQUENCE [LARGE SCALE GENOMIC DNA]</scope>
    <source>
        <strain evidence="7 8">KIS18-7</strain>
    </source>
</reference>
<dbReference type="Proteomes" id="UP000277094">
    <property type="component" value="Unassembled WGS sequence"/>
</dbReference>